<keyword evidence="3" id="KW-1185">Reference proteome</keyword>
<dbReference type="EMBL" id="JBAMMX010000009">
    <property type="protein sequence ID" value="KAK6933342.1"/>
    <property type="molecule type" value="Genomic_DNA"/>
</dbReference>
<dbReference type="InterPro" id="IPR029058">
    <property type="entry name" value="AB_hydrolase_fold"/>
</dbReference>
<name>A0AAN8VTW8_9MAGN</name>
<feature type="domain" description="Serine aminopeptidase S33" evidence="1">
    <location>
        <begin position="88"/>
        <end position="178"/>
    </location>
</feature>
<dbReference type="Proteomes" id="UP001370490">
    <property type="component" value="Unassembled WGS sequence"/>
</dbReference>
<keyword evidence="2" id="KW-0645">Protease</keyword>
<keyword evidence="2" id="KW-0378">Hydrolase</keyword>
<protein>
    <submittedName>
        <fullName evidence="2">Serine aminopeptidase, S33</fullName>
    </submittedName>
</protein>
<dbReference type="GO" id="GO:0004177">
    <property type="term" value="F:aminopeptidase activity"/>
    <property type="evidence" value="ECO:0007669"/>
    <property type="project" value="UniProtKB-KW"/>
</dbReference>
<dbReference type="AlphaFoldDB" id="A0AAN8VTW8"/>
<comment type="caution">
    <text evidence="2">The sequence shown here is derived from an EMBL/GenBank/DDBJ whole genome shotgun (WGS) entry which is preliminary data.</text>
</comment>
<evidence type="ECO:0000259" key="1">
    <source>
        <dbReference type="Pfam" id="PF12146"/>
    </source>
</evidence>
<dbReference type="InterPro" id="IPR022742">
    <property type="entry name" value="Hydrolase_4"/>
</dbReference>
<organism evidence="2 3">
    <name type="scientific">Dillenia turbinata</name>
    <dbReference type="NCBI Taxonomy" id="194707"/>
    <lineage>
        <taxon>Eukaryota</taxon>
        <taxon>Viridiplantae</taxon>
        <taxon>Streptophyta</taxon>
        <taxon>Embryophyta</taxon>
        <taxon>Tracheophyta</taxon>
        <taxon>Spermatophyta</taxon>
        <taxon>Magnoliopsida</taxon>
        <taxon>eudicotyledons</taxon>
        <taxon>Gunneridae</taxon>
        <taxon>Pentapetalae</taxon>
        <taxon>Dilleniales</taxon>
        <taxon>Dilleniaceae</taxon>
        <taxon>Dillenia</taxon>
    </lineage>
</organism>
<reference evidence="2 3" key="1">
    <citation type="submission" date="2023-12" db="EMBL/GenBank/DDBJ databases">
        <title>A high-quality genome assembly for Dillenia turbinata (Dilleniales).</title>
        <authorList>
            <person name="Chanderbali A."/>
        </authorList>
    </citation>
    <scope>NUCLEOTIDE SEQUENCE [LARGE SCALE GENOMIC DNA]</scope>
    <source>
        <strain evidence="2">LSX21</strain>
        <tissue evidence="2">Leaf</tissue>
    </source>
</reference>
<gene>
    <name evidence="2" type="ORF">RJ641_036236</name>
</gene>
<accession>A0AAN8VTW8</accession>
<evidence type="ECO:0000313" key="3">
    <source>
        <dbReference type="Proteomes" id="UP001370490"/>
    </source>
</evidence>
<dbReference type="Pfam" id="PF12146">
    <property type="entry name" value="Hydrolase_4"/>
    <property type="match status" value="1"/>
</dbReference>
<keyword evidence="2" id="KW-0031">Aminopeptidase</keyword>
<sequence length="197" mass="21532">MKHKHSIAEANESSPFGSLTADEFYSTTQSLNSNTSLTRGHEALHPMVETHPAGQPHRPHRRRPRLHRRIQLAGSADFGPLSPSPASSVRAIDHQGHGFSEGLASHISTSTLLWMTAGLFAKFREEHALPGLPAFRDSESLGGAIALLITLREEEKGKWNGVGFERAMCGISGKFNPMAFGALSLFFLQLLLQLGRE</sequence>
<evidence type="ECO:0000313" key="2">
    <source>
        <dbReference type="EMBL" id="KAK6933342.1"/>
    </source>
</evidence>
<proteinExistence type="predicted"/>
<dbReference type="SUPFAM" id="SSF53474">
    <property type="entry name" value="alpha/beta-Hydrolases"/>
    <property type="match status" value="1"/>
</dbReference>